<sequence length="244" mass="26714">MNLITVDRDMETTAQRIESRRVALKLSKTDVWKGAGLSSGVYAQWMNGSKLTGENLIKVARILQVTPTWLETGKGEMVPGNEANADLTLPSIFMSGDIVSSERFLTVPLLNARASMGPGDATPDDEVVIDLLRVSRDWVAKALGPISNINNLAFIHAIGDSMAPTFNDGDILLVDTGNKTAASDKVYVLEAHNRLFIKRVRQRLDGAFEVSSDNPAVKTVDVLNGDHQVVIKGRIVYLWNGRRI</sequence>
<evidence type="ECO:0000313" key="8">
    <source>
        <dbReference type="Proteomes" id="UP000275137"/>
    </source>
</evidence>
<feature type="domain" description="HTH cro/C1-type" evidence="6">
    <location>
        <begin position="17"/>
        <end position="70"/>
    </location>
</feature>
<reference evidence="7 8" key="1">
    <citation type="submission" date="2018-10" db="EMBL/GenBank/DDBJ databases">
        <authorList>
            <person name="Chen W.-M."/>
        </authorList>
    </citation>
    <scope>NUCLEOTIDE SEQUENCE [LARGE SCALE GENOMIC DNA]</scope>
    <source>
        <strain evidence="7 8">H-5</strain>
    </source>
</reference>
<dbReference type="InterPro" id="IPR036286">
    <property type="entry name" value="LexA/Signal_pep-like_sf"/>
</dbReference>
<keyword evidence="8" id="KW-1185">Reference proteome</keyword>
<organism evidence="7 8">
    <name type="scientific">Pseudomethylobacillus aquaticus</name>
    <dbReference type="NCBI Taxonomy" id="2676064"/>
    <lineage>
        <taxon>Bacteria</taxon>
        <taxon>Pseudomonadati</taxon>
        <taxon>Pseudomonadota</taxon>
        <taxon>Betaproteobacteria</taxon>
        <taxon>Nitrosomonadales</taxon>
        <taxon>Methylophilaceae</taxon>
        <taxon>Pseudomethylobacillus</taxon>
    </lineage>
</organism>
<dbReference type="RefSeq" id="WP_123235971.1">
    <property type="nucleotide sequence ID" value="NZ_RJVP01000001.1"/>
</dbReference>
<dbReference type="GO" id="GO:0004252">
    <property type="term" value="F:serine-type endopeptidase activity"/>
    <property type="evidence" value="ECO:0007669"/>
    <property type="project" value="InterPro"/>
</dbReference>
<dbReference type="PROSITE" id="PS50943">
    <property type="entry name" value="HTH_CROC1"/>
    <property type="match status" value="1"/>
</dbReference>
<dbReference type="GO" id="GO:0016020">
    <property type="term" value="C:membrane"/>
    <property type="evidence" value="ECO:0007669"/>
    <property type="project" value="InterPro"/>
</dbReference>
<protein>
    <submittedName>
        <fullName evidence="7">XRE family transcriptional regulator</fullName>
    </submittedName>
</protein>
<accession>A0A3N0V596</accession>
<dbReference type="InterPro" id="IPR010982">
    <property type="entry name" value="Lambda_DNA-bd_dom_sf"/>
</dbReference>
<keyword evidence="2" id="KW-0378">Hydrolase</keyword>
<dbReference type="EMBL" id="RJVP01000001">
    <property type="protein sequence ID" value="ROH87977.1"/>
    <property type="molecule type" value="Genomic_DNA"/>
</dbReference>
<dbReference type="PANTHER" id="PTHR40661:SF3">
    <property type="entry name" value="FELS-1 PROPHAGE TRANSCRIPTIONAL REGULATOR"/>
    <property type="match status" value="1"/>
</dbReference>
<evidence type="ECO:0000313" key="7">
    <source>
        <dbReference type="EMBL" id="ROH87977.1"/>
    </source>
</evidence>
<dbReference type="Gene3D" id="2.10.109.10">
    <property type="entry name" value="Umud Fragment, subunit A"/>
    <property type="match status" value="1"/>
</dbReference>
<dbReference type="GO" id="GO:0006508">
    <property type="term" value="P:proteolysis"/>
    <property type="evidence" value="ECO:0007669"/>
    <property type="project" value="UniProtKB-KW"/>
</dbReference>
<evidence type="ECO:0000259" key="6">
    <source>
        <dbReference type="PROSITE" id="PS50943"/>
    </source>
</evidence>
<evidence type="ECO:0000256" key="4">
    <source>
        <dbReference type="ARBA" id="ARBA00023125"/>
    </source>
</evidence>
<dbReference type="Proteomes" id="UP000275137">
    <property type="component" value="Unassembled WGS sequence"/>
</dbReference>
<dbReference type="InterPro" id="IPR015927">
    <property type="entry name" value="Peptidase_S24_S26A/B/C"/>
</dbReference>
<evidence type="ECO:0000256" key="5">
    <source>
        <dbReference type="ARBA" id="ARBA00023163"/>
    </source>
</evidence>
<dbReference type="PROSITE" id="PS00501">
    <property type="entry name" value="SPASE_I_1"/>
    <property type="match status" value="1"/>
</dbReference>
<name>A0A3N0V596_9PROT</name>
<dbReference type="SMART" id="SM00530">
    <property type="entry name" value="HTH_XRE"/>
    <property type="match status" value="1"/>
</dbReference>
<dbReference type="Pfam" id="PF00717">
    <property type="entry name" value="Peptidase_S24"/>
    <property type="match status" value="1"/>
</dbReference>
<dbReference type="AlphaFoldDB" id="A0A3N0V596"/>
<keyword evidence="1" id="KW-0645">Protease</keyword>
<keyword evidence="5" id="KW-0804">Transcription</keyword>
<dbReference type="InterPro" id="IPR001387">
    <property type="entry name" value="Cro/C1-type_HTH"/>
</dbReference>
<dbReference type="InterPro" id="IPR039418">
    <property type="entry name" value="LexA-like"/>
</dbReference>
<proteinExistence type="predicted"/>
<dbReference type="GO" id="GO:0003677">
    <property type="term" value="F:DNA binding"/>
    <property type="evidence" value="ECO:0007669"/>
    <property type="project" value="UniProtKB-KW"/>
</dbReference>
<dbReference type="Gene3D" id="1.10.260.40">
    <property type="entry name" value="lambda repressor-like DNA-binding domains"/>
    <property type="match status" value="1"/>
</dbReference>
<dbReference type="SUPFAM" id="SSF47413">
    <property type="entry name" value="lambda repressor-like DNA-binding domains"/>
    <property type="match status" value="1"/>
</dbReference>
<keyword evidence="4" id="KW-0238">DNA-binding</keyword>
<evidence type="ECO:0000256" key="1">
    <source>
        <dbReference type="ARBA" id="ARBA00022670"/>
    </source>
</evidence>
<gene>
    <name evidence="7" type="ORF">ED236_00340</name>
</gene>
<evidence type="ECO:0000256" key="3">
    <source>
        <dbReference type="ARBA" id="ARBA00023015"/>
    </source>
</evidence>
<dbReference type="CDD" id="cd06529">
    <property type="entry name" value="S24_LexA-like"/>
    <property type="match status" value="1"/>
</dbReference>
<dbReference type="Pfam" id="PF01381">
    <property type="entry name" value="HTH_3"/>
    <property type="match status" value="1"/>
</dbReference>
<keyword evidence="3" id="KW-0805">Transcription regulation</keyword>
<evidence type="ECO:0000256" key="2">
    <source>
        <dbReference type="ARBA" id="ARBA00022801"/>
    </source>
</evidence>
<dbReference type="SUPFAM" id="SSF51306">
    <property type="entry name" value="LexA/Signal peptidase"/>
    <property type="match status" value="1"/>
</dbReference>
<dbReference type="InterPro" id="IPR019756">
    <property type="entry name" value="Pept_S26A_signal_pept_1_Ser-AS"/>
</dbReference>
<dbReference type="PANTHER" id="PTHR40661">
    <property type="match status" value="1"/>
</dbReference>
<comment type="caution">
    <text evidence="7">The sequence shown here is derived from an EMBL/GenBank/DDBJ whole genome shotgun (WGS) entry which is preliminary data.</text>
</comment>